<protein>
    <recommendedName>
        <fullName evidence="3">Branched-chain amino acid aminotransferase</fullName>
    </recommendedName>
</protein>
<dbReference type="Proteomes" id="UP000070376">
    <property type="component" value="Unassembled WGS sequence"/>
</dbReference>
<dbReference type="EMBL" id="LRPN01000083">
    <property type="protein sequence ID" value="KWZ80997.1"/>
    <property type="molecule type" value="Genomic_DNA"/>
</dbReference>
<dbReference type="PATRIC" id="fig|1398.22.peg.2155"/>
<accession>A0A133KNE6</accession>
<comment type="caution">
    <text evidence="1">The sequence shown here is derived from an EMBL/GenBank/DDBJ whole genome shotgun (WGS) entry which is preliminary data.</text>
</comment>
<sequence length="202" mass="23129">MVAMLEKNLKTYIENQKDNVIILCKQELAYMERHKDFFKDAVNQKEIVEKEGTARFANAAIERCSKETDETLAVETAAFLNEPVIYLKKHRKEYVYIVSDWFGIIGVDGIALELDDVFGHYNCMLGLKVQKKYGPAIQTGLSELLEGDGKGEILFDGNEGIWDVNFPLNDVPGFREEMPLMEAFVKIYEVLFALQEKLEKMS</sequence>
<proteinExistence type="predicted"/>
<evidence type="ECO:0000313" key="2">
    <source>
        <dbReference type="Proteomes" id="UP000070376"/>
    </source>
</evidence>
<dbReference type="AlphaFoldDB" id="A0A133KNE6"/>
<evidence type="ECO:0008006" key="3">
    <source>
        <dbReference type="Google" id="ProtNLM"/>
    </source>
</evidence>
<gene>
    <name evidence="1" type="ORF">HMPREF3213_02150</name>
</gene>
<reference evidence="2" key="1">
    <citation type="submission" date="2016-01" db="EMBL/GenBank/DDBJ databases">
        <authorList>
            <person name="Mitreva M."/>
            <person name="Pepin K.H."/>
            <person name="Mihindukulasuriya K.A."/>
            <person name="Fulton R."/>
            <person name="Fronick C."/>
            <person name="O'Laughlin M."/>
            <person name="Miner T."/>
            <person name="Herter B."/>
            <person name="Rosa B.A."/>
            <person name="Cordes M."/>
            <person name="Tomlinson C."/>
            <person name="Wollam A."/>
            <person name="Palsikar V.B."/>
            <person name="Mardis E.R."/>
            <person name="Wilson R.K."/>
        </authorList>
    </citation>
    <scope>NUCLEOTIDE SEQUENCE [LARGE SCALE GENOMIC DNA]</scope>
    <source>
        <strain evidence="2">GED7749B</strain>
    </source>
</reference>
<name>A0A133KNE6_HEYCO</name>
<organism evidence="1 2">
    <name type="scientific">Heyndrickxia coagulans</name>
    <name type="common">Weizmannia coagulans</name>
    <dbReference type="NCBI Taxonomy" id="1398"/>
    <lineage>
        <taxon>Bacteria</taxon>
        <taxon>Bacillati</taxon>
        <taxon>Bacillota</taxon>
        <taxon>Bacilli</taxon>
        <taxon>Bacillales</taxon>
        <taxon>Bacillaceae</taxon>
        <taxon>Heyndrickxia</taxon>
    </lineage>
</organism>
<evidence type="ECO:0000313" key="1">
    <source>
        <dbReference type="EMBL" id="KWZ80997.1"/>
    </source>
</evidence>